<dbReference type="SUPFAM" id="SSF46689">
    <property type="entry name" value="Homeodomain-like"/>
    <property type="match status" value="1"/>
</dbReference>
<gene>
    <name evidence="5" type="primary">comR_4</name>
    <name evidence="5" type="ORF">GALL_150070</name>
</gene>
<dbReference type="PROSITE" id="PS50977">
    <property type="entry name" value="HTH_TETR_2"/>
    <property type="match status" value="1"/>
</dbReference>
<protein>
    <submittedName>
        <fullName evidence="5">HTH-type transcriptional repressor ComR</fullName>
    </submittedName>
</protein>
<dbReference type="Gene3D" id="1.10.10.60">
    <property type="entry name" value="Homeodomain-like"/>
    <property type="match status" value="1"/>
</dbReference>
<evidence type="ECO:0000259" key="4">
    <source>
        <dbReference type="PROSITE" id="PS50977"/>
    </source>
</evidence>
<feature type="domain" description="HTH tetR-type" evidence="4">
    <location>
        <begin position="15"/>
        <end position="75"/>
    </location>
</feature>
<comment type="caution">
    <text evidence="5">The sequence shown here is derived from an EMBL/GenBank/DDBJ whole genome shotgun (WGS) entry which is preliminary data.</text>
</comment>
<organism evidence="5">
    <name type="scientific">mine drainage metagenome</name>
    <dbReference type="NCBI Taxonomy" id="410659"/>
    <lineage>
        <taxon>unclassified sequences</taxon>
        <taxon>metagenomes</taxon>
        <taxon>ecological metagenomes</taxon>
    </lineage>
</organism>
<dbReference type="PANTHER" id="PTHR47506:SF1">
    <property type="entry name" value="HTH-TYPE TRANSCRIPTIONAL REGULATOR YJDC"/>
    <property type="match status" value="1"/>
</dbReference>
<keyword evidence="2" id="KW-0238">DNA-binding</keyword>
<dbReference type="InterPro" id="IPR009057">
    <property type="entry name" value="Homeodomain-like_sf"/>
</dbReference>
<keyword evidence="1" id="KW-0805">Transcription regulation</keyword>
<evidence type="ECO:0000313" key="5">
    <source>
        <dbReference type="EMBL" id="OIR02799.1"/>
    </source>
</evidence>
<accession>A0A1J5S3G5</accession>
<evidence type="ECO:0000256" key="3">
    <source>
        <dbReference type="ARBA" id="ARBA00023163"/>
    </source>
</evidence>
<keyword evidence="3" id="KW-0804">Transcription</keyword>
<dbReference type="SUPFAM" id="SSF48498">
    <property type="entry name" value="Tetracyclin repressor-like, C-terminal domain"/>
    <property type="match status" value="1"/>
</dbReference>
<dbReference type="InterPro" id="IPR001647">
    <property type="entry name" value="HTH_TetR"/>
</dbReference>
<dbReference type="Gene3D" id="1.10.357.10">
    <property type="entry name" value="Tetracycline Repressor, domain 2"/>
    <property type="match status" value="1"/>
</dbReference>
<name>A0A1J5S3G5_9ZZZZ</name>
<dbReference type="GO" id="GO:0003677">
    <property type="term" value="F:DNA binding"/>
    <property type="evidence" value="ECO:0007669"/>
    <property type="project" value="UniProtKB-KW"/>
</dbReference>
<sequence length="204" mass="22645">MLTQQTVKRRGRPPAFNRDEALENAMQIFWEHGYEGTSMSELMEAMDMNKPSIYAAFGNKEELFRKALQKYLSGPSAFVKDAVSEPTARQVVKVLLTKAVELMTAQSTPRGCMIVQGALSCGAESKLIQQELISYRSSFEESLKERFELAKTNSDLPKDANTATLAKYVAIIHQGISVQATSGATKEDLMAVIDIVMKNWLVSN</sequence>
<dbReference type="Pfam" id="PF00440">
    <property type="entry name" value="TetR_N"/>
    <property type="match status" value="1"/>
</dbReference>
<evidence type="ECO:0000256" key="1">
    <source>
        <dbReference type="ARBA" id="ARBA00023015"/>
    </source>
</evidence>
<dbReference type="InterPro" id="IPR036271">
    <property type="entry name" value="Tet_transcr_reg_TetR-rel_C_sf"/>
</dbReference>
<dbReference type="AlphaFoldDB" id="A0A1J5S3G5"/>
<reference evidence="5" key="1">
    <citation type="submission" date="2016-10" db="EMBL/GenBank/DDBJ databases">
        <title>Sequence of Gallionella enrichment culture.</title>
        <authorList>
            <person name="Poehlein A."/>
            <person name="Muehling M."/>
            <person name="Daniel R."/>
        </authorList>
    </citation>
    <scope>NUCLEOTIDE SEQUENCE</scope>
</reference>
<evidence type="ECO:0000256" key="2">
    <source>
        <dbReference type="ARBA" id="ARBA00023125"/>
    </source>
</evidence>
<dbReference type="EMBL" id="MLJW01000071">
    <property type="protein sequence ID" value="OIR02799.1"/>
    <property type="molecule type" value="Genomic_DNA"/>
</dbReference>
<proteinExistence type="predicted"/>
<dbReference type="PANTHER" id="PTHR47506">
    <property type="entry name" value="TRANSCRIPTIONAL REGULATORY PROTEIN"/>
    <property type="match status" value="1"/>
</dbReference>